<reference evidence="2" key="1">
    <citation type="submission" date="2021-09" db="EMBL/GenBank/DDBJ databases">
        <title>Network and meta-omics reveal the key degrader and cooperation patterns in an efficient 1,4-dioxane-degrading microbial community.</title>
        <authorList>
            <person name="Dai C."/>
        </authorList>
    </citation>
    <scope>NUCLEOTIDE SEQUENCE</scope>
    <source>
        <strain evidence="2">ZM13</strain>
    </source>
</reference>
<sequence length="194" mass="21461">MAKHDLAPRDIDRELARLGELSLDELKTRFRDLTGSALPKYMRRGLIELAVGHALQAKLLGGLDRETRKKLEDAVATIVPKGEPPPKPKRQNRKLKPGTRLIRQWHGRLYEVTVTRNGFDWDGKSFGSLTEIAQTITGTKWNGWVFFGIKKPAPANMKANRAGHPKNGRGTPLCPTLDSVPPESSSSAPESVHG</sequence>
<feature type="region of interest" description="Disordered" evidence="1">
    <location>
        <begin position="157"/>
        <end position="194"/>
    </location>
</feature>
<accession>A0A9E7A362</accession>
<evidence type="ECO:0000313" key="3">
    <source>
        <dbReference type="Proteomes" id="UP000831684"/>
    </source>
</evidence>
<dbReference type="KEGG" id="apol:K9D25_03845"/>
<proteinExistence type="predicted"/>
<dbReference type="AlphaFoldDB" id="A0A9E7A362"/>
<dbReference type="Proteomes" id="UP000831684">
    <property type="component" value="Chromosome"/>
</dbReference>
<dbReference type="EMBL" id="CP083239">
    <property type="protein sequence ID" value="UOK71863.1"/>
    <property type="molecule type" value="Genomic_DNA"/>
</dbReference>
<dbReference type="RefSeq" id="WP_244379374.1">
    <property type="nucleotide sequence ID" value="NZ_CP083239.1"/>
</dbReference>
<evidence type="ECO:0000256" key="1">
    <source>
        <dbReference type="SAM" id="MobiDB-lite"/>
    </source>
</evidence>
<feature type="compositionally biased region" description="Low complexity" evidence="1">
    <location>
        <begin position="179"/>
        <end position="194"/>
    </location>
</feature>
<name>A0A9E7A362_9HYPH</name>
<dbReference type="Pfam" id="PF11149">
    <property type="entry name" value="DUF2924"/>
    <property type="match status" value="1"/>
</dbReference>
<dbReference type="InterPro" id="IPR021322">
    <property type="entry name" value="DUF2924"/>
</dbReference>
<organism evidence="2 3">
    <name type="scientific">Ancylobacter polymorphus</name>
    <dbReference type="NCBI Taxonomy" id="223390"/>
    <lineage>
        <taxon>Bacteria</taxon>
        <taxon>Pseudomonadati</taxon>
        <taxon>Pseudomonadota</taxon>
        <taxon>Alphaproteobacteria</taxon>
        <taxon>Hyphomicrobiales</taxon>
        <taxon>Xanthobacteraceae</taxon>
        <taxon>Ancylobacter</taxon>
    </lineage>
</organism>
<protein>
    <submittedName>
        <fullName evidence="2">DUF2924 domain-containing protein</fullName>
    </submittedName>
</protein>
<gene>
    <name evidence="2" type="ORF">K9D25_03845</name>
</gene>
<evidence type="ECO:0000313" key="2">
    <source>
        <dbReference type="EMBL" id="UOK71863.1"/>
    </source>
</evidence>